<reference evidence="1" key="1">
    <citation type="submission" date="2023-03" db="EMBL/GenBank/DDBJ databases">
        <title>Massive genome expansion in bonnet fungi (Mycena s.s.) driven by repeated elements and novel gene families across ecological guilds.</title>
        <authorList>
            <consortium name="Lawrence Berkeley National Laboratory"/>
            <person name="Harder C.B."/>
            <person name="Miyauchi S."/>
            <person name="Viragh M."/>
            <person name="Kuo A."/>
            <person name="Thoen E."/>
            <person name="Andreopoulos B."/>
            <person name="Lu D."/>
            <person name="Skrede I."/>
            <person name="Drula E."/>
            <person name="Henrissat B."/>
            <person name="Morin E."/>
            <person name="Kohler A."/>
            <person name="Barry K."/>
            <person name="LaButti K."/>
            <person name="Morin E."/>
            <person name="Salamov A."/>
            <person name="Lipzen A."/>
            <person name="Mereny Z."/>
            <person name="Hegedus B."/>
            <person name="Baldrian P."/>
            <person name="Stursova M."/>
            <person name="Weitz H."/>
            <person name="Taylor A."/>
            <person name="Grigoriev I.V."/>
            <person name="Nagy L.G."/>
            <person name="Martin F."/>
            <person name="Kauserud H."/>
        </authorList>
    </citation>
    <scope>NUCLEOTIDE SEQUENCE</scope>
    <source>
        <strain evidence="1">9284</strain>
    </source>
</reference>
<organism evidence="1 2">
    <name type="scientific">Roridomyces roridus</name>
    <dbReference type="NCBI Taxonomy" id="1738132"/>
    <lineage>
        <taxon>Eukaryota</taxon>
        <taxon>Fungi</taxon>
        <taxon>Dikarya</taxon>
        <taxon>Basidiomycota</taxon>
        <taxon>Agaricomycotina</taxon>
        <taxon>Agaricomycetes</taxon>
        <taxon>Agaricomycetidae</taxon>
        <taxon>Agaricales</taxon>
        <taxon>Marasmiineae</taxon>
        <taxon>Mycenaceae</taxon>
        <taxon>Roridomyces</taxon>
    </lineage>
</organism>
<name>A0AAD7B062_9AGAR</name>
<evidence type="ECO:0000313" key="2">
    <source>
        <dbReference type="Proteomes" id="UP001221142"/>
    </source>
</evidence>
<sequence>MSESTSCLVCGFRVPSGLALFNPLFKIPQQAQLRMNKAAGQLSLQTGFVAHSLDSWIQTKKKKKNLWDQIDGRDNDRPRLEREANPFLLYQCEARLVLDFERILIRPTVLLDHCFAGIKSAAELETSNLREWPKSTVREVKYLTMSNADIEQKRWPSTLVRGIPNIKRDLSSEPSRPVPLAEKVGHYMNQNLTQRMKSILGVSNNLILITSKFDNTPTTHATRFERTFLQRPLAPNLNEDLPPLSVIYTQKKKTALNSYDQARIERTIYHKPRA</sequence>
<evidence type="ECO:0000313" key="1">
    <source>
        <dbReference type="EMBL" id="KAJ7606088.1"/>
    </source>
</evidence>
<dbReference type="EMBL" id="JARKIF010000063">
    <property type="protein sequence ID" value="KAJ7606088.1"/>
    <property type="molecule type" value="Genomic_DNA"/>
</dbReference>
<dbReference type="Proteomes" id="UP001221142">
    <property type="component" value="Unassembled WGS sequence"/>
</dbReference>
<gene>
    <name evidence="1" type="ORF">FB45DRAFT_878873</name>
</gene>
<protein>
    <submittedName>
        <fullName evidence="1">Uncharacterized protein</fullName>
    </submittedName>
</protein>
<accession>A0AAD7B062</accession>
<proteinExistence type="predicted"/>
<comment type="caution">
    <text evidence="1">The sequence shown here is derived from an EMBL/GenBank/DDBJ whole genome shotgun (WGS) entry which is preliminary data.</text>
</comment>
<keyword evidence="2" id="KW-1185">Reference proteome</keyword>
<dbReference type="AlphaFoldDB" id="A0AAD7B062"/>